<comment type="subcellular location">
    <subcellularLocation>
        <location evidence="5">Bacterial microcompartment</location>
    </subcellularLocation>
</comment>
<dbReference type="KEGG" id="lpd:AYR62_01785"/>
<dbReference type="HAMAP" id="MF_00601">
    <property type="entry name" value="EutC"/>
    <property type="match status" value="1"/>
</dbReference>
<comment type="catalytic activity">
    <reaction evidence="5">
        <text>ethanolamine = acetaldehyde + NH4(+)</text>
        <dbReference type="Rhea" id="RHEA:15313"/>
        <dbReference type="ChEBI" id="CHEBI:15343"/>
        <dbReference type="ChEBI" id="CHEBI:28938"/>
        <dbReference type="ChEBI" id="CHEBI:57603"/>
        <dbReference type="EC" id="4.3.1.7"/>
    </reaction>
</comment>
<dbReference type="InterPro" id="IPR042255">
    <property type="entry name" value="EutC_N"/>
</dbReference>
<dbReference type="NCBIfam" id="NF003971">
    <property type="entry name" value="PRK05465.1"/>
    <property type="match status" value="1"/>
</dbReference>
<dbReference type="EMBL" id="CP014924">
    <property type="protein sequence ID" value="ANZ65881.1"/>
    <property type="molecule type" value="Genomic_DNA"/>
</dbReference>
<comment type="pathway">
    <text evidence="5">Amine and polyamine degradation; ethanolamine degradation.</text>
</comment>
<organism evidence="6 7">
    <name type="scientific">Secundilactobacillus paracollinoides</name>
    <dbReference type="NCBI Taxonomy" id="240427"/>
    <lineage>
        <taxon>Bacteria</taxon>
        <taxon>Bacillati</taxon>
        <taxon>Bacillota</taxon>
        <taxon>Bacilli</taxon>
        <taxon>Lactobacillales</taxon>
        <taxon>Lactobacillaceae</taxon>
        <taxon>Secundilactobacillus</taxon>
    </lineage>
</organism>
<dbReference type="PIRSF" id="PIRSF018982">
    <property type="entry name" value="EutC"/>
    <property type="match status" value="1"/>
</dbReference>
<feature type="binding site" evidence="5">
    <location>
        <position position="189"/>
    </location>
    <ligand>
        <name>adenosylcob(III)alamin</name>
        <dbReference type="ChEBI" id="CHEBI:18408"/>
    </ligand>
</feature>
<dbReference type="STRING" id="240427.AYR62_01785"/>
<keyword evidence="3 5" id="KW-0170">Cobalt</keyword>
<comment type="cofactor">
    <cofactor evidence="5">
        <name>adenosylcob(III)alamin</name>
        <dbReference type="ChEBI" id="CHEBI:18408"/>
    </cofactor>
    <text evidence="5">Binds between the large and small subunits.</text>
</comment>
<comment type="subunit">
    <text evidence="5">The basic unit is a heterodimer which dimerizes to form tetramers. The heterotetramers trimerize; 6 large subunits form a core ring with 6 small subunits projecting outwards.</text>
</comment>
<evidence type="ECO:0000256" key="1">
    <source>
        <dbReference type="ARBA" id="ARBA00022628"/>
    </source>
</evidence>
<dbReference type="Gene3D" id="3.40.50.11240">
    <property type="entry name" value="Ethanolamine ammonia-lyase light chain (EutC)"/>
    <property type="match status" value="1"/>
</dbReference>
<dbReference type="PANTHER" id="PTHR39330:SF1">
    <property type="entry name" value="ETHANOLAMINE AMMONIA-LYASE SMALL SUBUNIT"/>
    <property type="match status" value="1"/>
</dbReference>
<dbReference type="InterPro" id="IPR042251">
    <property type="entry name" value="EutC_C"/>
</dbReference>
<accession>A0A1B2IV23</accession>
<sequence length="285" mass="30998">MKKEEVMLMLIPPKIAPIPIDEDGALIDIRAIAQQTVLDVADSTNATGYRALKQTTHARLGLGRVGTRYTTRSVLRLRADHAAAKDAVWSDVAPAFIDKMGFISIQSTCQTETEYLKRPDHGRAITAPMLDKVRHAYPKPPRVLIAVGDGLSSAAIEANVRETIPVIKRELAHHHIKVGPIPFIRYARVATEDYLGEALRADVVCLLIGERPGLVTAKSMSAYMAYRPTVGMPESRRTVISNIHPDGIPATKAGTAIAAVIVQMLTEKTSGLELGSRQLKLNTLA</sequence>
<comment type="similarity">
    <text evidence="5">Belongs to the EutC family.</text>
</comment>
<keyword evidence="2 5" id="KW-0456">Lyase</keyword>
<dbReference type="GO" id="GO:0046336">
    <property type="term" value="P:ethanolamine catabolic process"/>
    <property type="evidence" value="ECO:0007669"/>
    <property type="project" value="UniProtKB-UniRule"/>
</dbReference>
<dbReference type="GO" id="GO:0031471">
    <property type="term" value="C:ethanolamine degradation polyhedral organelle"/>
    <property type="evidence" value="ECO:0007669"/>
    <property type="project" value="UniProtKB-UniRule"/>
</dbReference>
<evidence type="ECO:0000256" key="3">
    <source>
        <dbReference type="ARBA" id="ARBA00023285"/>
    </source>
</evidence>
<evidence type="ECO:0000313" key="7">
    <source>
        <dbReference type="Proteomes" id="UP000093267"/>
    </source>
</evidence>
<evidence type="ECO:0000256" key="4">
    <source>
        <dbReference type="ARBA" id="ARBA00024446"/>
    </source>
</evidence>
<evidence type="ECO:0000256" key="2">
    <source>
        <dbReference type="ARBA" id="ARBA00023239"/>
    </source>
</evidence>
<dbReference type="GO" id="GO:0031419">
    <property type="term" value="F:cobalamin binding"/>
    <property type="evidence" value="ECO:0007669"/>
    <property type="project" value="UniProtKB-UniRule"/>
</dbReference>
<dbReference type="Gene3D" id="1.10.30.40">
    <property type="entry name" value="Ethanolamine ammonia-lyase light chain (EutC), N-terminal domain"/>
    <property type="match status" value="1"/>
</dbReference>
<keyword evidence="1 5" id="KW-0846">Cobalamin</keyword>
<dbReference type="UniPathway" id="UPA00560"/>
<dbReference type="AlphaFoldDB" id="A0A1B2IV23"/>
<dbReference type="InterPro" id="IPR009246">
    <property type="entry name" value="EutC"/>
</dbReference>
<proteinExistence type="inferred from homology"/>
<protein>
    <recommendedName>
        <fullName evidence="5">Ethanolamine ammonia-lyase small subunit</fullName>
        <shortName evidence="5">EAL small subunit</shortName>
        <ecNumber evidence="5">4.3.1.7</ecNumber>
    </recommendedName>
</protein>
<dbReference type="GO" id="GO:0008851">
    <property type="term" value="F:ethanolamine ammonia-lyase activity"/>
    <property type="evidence" value="ECO:0007669"/>
    <property type="project" value="UniProtKB-UniRule"/>
</dbReference>
<dbReference type="OrthoDB" id="114248at2"/>
<gene>
    <name evidence="5" type="primary">eutC</name>
    <name evidence="6" type="ORF">AYR63_01155</name>
</gene>
<feature type="binding site" evidence="5">
    <location>
        <position position="210"/>
    </location>
    <ligand>
        <name>adenosylcob(III)alamin</name>
        <dbReference type="ChEBI" id="CHEBI:18408"/>
    </ligand>
</feature>
<evidence type="ECO:0000256" key="5">
    <source>
        <dbReference type="HAMAP-Rule" id="MF_00601"/>
    </source>
</evidence>
<dbReference type="PANTHER" id="PTHR39330">
    <property type="entry name" value="ETHANOLAMINE AMMONIA-LYASE LIGHT CHAIN"/>
    <property type="match status" value="1"/>
</dbReference>
<keyword evidence="4 5" id="KW-1283">Bacterial microcompartment</keyword>
<dbReference type="GO" id="GO:0006520">
    <property type="term" value="P:amino acid metabolic process"/>
    <property type="evidence" value="ECO:0007669"/>
    <property type="project" value="InterPro"/>
</dbReference>
<comment type="function">
    <text evidence="5">Catalyzes the deamination of various vicinal amino-alcohols to oxo compounds. Allows this organism to utilize ethanolamine as the sole source of nitrogen and carbon in the presence of external vitamin B12.</text>
</comment>
<name>A0A1B2IV23_9LACO</name>
<evidence type="ECO:0000313" key="6">
    <source>
        <dbReference type="EMBL" id="ANZ65881.1"/>
    </source>
</evidence>
<keyword evidence="7" id="KW-1185">Reference proteome</keyword>
<dbReference type="Proteomes" id="UP000093267">
    <property type="component" value="Chromosome"/>
</dbReference>
<dbReference type="GO" id="GO:0009350">
    <property type="term" value="C:ethanolamine ammonia-lyase complex"/>
    <property type="evidence" value="ECO:0007669"/>
    <property type="project" value="UniProtKB-UniRule"/>
</dbReference>
<dbReference type="EC" id="4.3.1.7" evidence="5"/>
<reference evidence="6 7" key="1">
    <citation type="submission" date="2016-03" db="EMBL/GenBank/DDBJ databases">
        <title>Pediococcus and Lactobacillus from brewery environment - whole genome sequencing and assembly.</title>
        <authorList>
            <person name="Behr J."/>
            <person name="Geissler A.J."/>
            <person name="Vogel R.F."/>
        </authorList>
    </citation>
    <scope>NUCLEOTIDE SEQUENCE [LARGE SCALE GENOMIC DNA]</scope>
    <source>
        <strain evidence="6 7">TMW 1.1995</strain>
    </source>
</reference>
<dbReference type="Pfam" id="PF05985">
    <property type="entry name" value="EutC"/>
    <property type="match status" value="1"/>
</dbReference>